<dbReference type="GO" id="GO:0022857">
    <property type="term" value="F:transmembrane transporter activity"/>
    <property type="evidence" value="ECO:0007669"/>
    <property type="project" value="TreeGrafter"/>
</dbReference>
<reference evidence="10 11" key="1">
    <citation type="submission" date="2019-03" db="EMBL/GenBank/DDBJ databases">
        <title>Genomic Encyclopedia of Type Strains, Phase III (KMG-III): the genomes of soil and plant-associated and newly described type strains.</title>
        <authorList>
            <person name="Whitman W."/>
        </authorList>
    </citation>
    <scope>NUCLEOTIDE SEQUENCE [LARGE SCALE GENOMIC DNA]</scope>
    <source>
        <strain evidence="10 11">VKM Ac-2575</strain>
    </source>
</reference>
<dbReference type="PANTHER" id="PTHR30572:SF4">
    <property type="entry name" value="ABC TRANSPORTER PERMEASE YTRF"/>
    <property type="match status" value="1"/>
</dbReference>
<keyword evidence="2" id="KW-1003">Cell membrane</keyword>
<protein>
    <submittedName>
        <fullName evidence="10">Putative ABC transport system permease protein</fullName>
    </submittedName>
</protein>
<evidence type="ECO:0000313" key="11">
    <source>
        <dbReference type="Proteomes" id="UP000295151"/>
    </source>
</evidence>
<dbReference type="PANTHER" id="PTHR30572">
    <property type="entry name" value="MEMBRANE COMPONENT OF TRANSPORTER-RELATED"/>
    <property type="match status" value="1"/>
</dbReference>
<evidence type="ECO:0000256" key="3">
    <source>
        <dbReference type="ARBA" id="ARBA00022692"/>
    </source>
</evidence>
<sequence>MLKLGLRSVLAHRLRFVLCTVAVLLGVAFVAGAMIFTDTLSAALKKNFAGSTADITITAVTGLDTTAGTTSAEPPTLSSDLADRVAAVQGVAGTDPQLLVGGVQILGSDGKPTATYGVPIFASAWPHDPRTAPFKLLDGNQPWGQKQLGLDQSTVEREGFQLGDQIKVITPTRAVTATLAAITTPMLSGSSAGAPLVTFDPATAQLFLLGHPGWTSIGVAVHPGQDPQAVSRAIAALAGPDVRVRTAAQVSAEGESALSDTFGGYSAVLLLFAALALFVGAFLIVNTFAMLVAQRSRELAMLRAIGASRGQVTSTVLAEALVIGAIGSTLGLLLGAGVAAGLQFSYQHLDLAVPSSGLRVSAATIIAAYVVGIGVTLAAAYPAARRAGKLPPVAAMRDDLAIPERSLLVRVIIGGFMFLMTATLFLIAQKVRGLPGAILLSLGAAIALLAVVMTSPLISRYAVRGLMSPFGRQAPVTLGRRNAERNPRRTSATASALMISVALISGLVVIAASAKASVDRNIADAIGTSELVVSNDGGGAFAGQVGDRISAVPGVSAVHRVRQMPAKVDTRMFDLRGVDDGALRGSITTKVESGSLDALRTGQAVVPRNIARTLDLTVGKSFQLTTGSGKHPVTVGAVIEPNRQLNGIVVSLPKFTELGGAATDTTLYVEVAQGTDLAPVRLAVLGQLHDYPTLLVRDQQAYAQGERRPINAALGVIGMLLALAVLIAVLGIVNTLALAVVERTREIGLLRAIGMDRPQLRRMLQVESIAISLLGALLGVVIGVLFGASIQAVMVDDGLSVLDVPVLQLLVTVVVAAAVGVLAAVWPSRRAARLDVLRAIATE</sequence>
<comment type="subcellular location">
    <subcellularLocation>
        <location evidence="1">Cell membrane</location>
        <topology evidence="1">Multi-pass membrane protein</topology>
    </subcellularLocation>
</comment>
<evidence type="ECO:0000256" key="6">
    <source>
        <dbReference type="ARBA" id="ARBA00038076"/>
    </source>
</evidence>
<keyword evidence="5 7" id="KW-0472">Membrane</keyword>
<dbReference type="RefSeq" id="WP_133983636.1">
    <property type="nucleotide sequence ID" value="NZ_SOCE01000002.1"/>
</dbReference>
<evidence type="ECO:0000256" key="1">
    <source>
        <dbReference type="ARBA" id="ARBA00004651"/>
    </source>
</evidence>
<gene>
    <name evidence="10" type="ORF">EV138_6523</name>
</gene>
<evidence type="ECO:0000256" key="5">
    <source>
        <dbReference type="ARBA" id="ARBA00023136"/>
    </source>
</evidence>
<keyword evidence="3 7" id="KW-0812">Transmembrane</keyword>
<dbReference type="EMBL" id="SOCE01000002">
    <property type="protein sequence ID" value="TDU84054.1"/>
    <property type="molecule type" value="Genomic_DNA"/>
</dbReference>
<feature type="domain" description="ABC3 transporter permease C-terminal" evidence="8">
    <location>
        <begin position="271"/>
        <end position="392"/>
    </location>
</feature>
<feature type="transmembrane region" description="Helical" evidence="7">
    <location>
        <begin position="268"/>
        <end position="293"/>
    </location>
</feature>
<dbReference type="GO" id="GO:0005886">
    <property type="term" value="C:plasma membrane"/>
    <property type="evidence" value="ECO:0007669"/>
    <property type="project" value="UniProtKB-SubCell"/>
</dbReference>
<feature type="domain" description="MacB-like periplasmic core" evidence="9">
    <location>
        <begin position="491"/>
        <end position="681"/>
    </location>
</feature>
<feature type="transmembrane region" description="Helical" evidence="7">
    <location>
        <begin position="769"/>
        <end position="794"/>
    </location>
</feature>
<accession>A0A4R7SXN8</accession>
<dbReference type="InterPro" id="IPR025857">
    <property type="entry name" value="MacB_PCD"/>
</dbReference>
<feature type="transmembrane region" description="Helical" evidence="7">
    <location>
        <begin position="712"/>
        <end position="741"/>
    </location>
</feature>
<evidence type="ECO:0000256" key="2">
    <source>
        <dbReference type="ARBA" id="ARBA00022475"/>
    </source>
</evidence>
<feature type="transmembrane region" description="Helical" evidence="7">
    <location>
        <begin position="407"/>
        <end position="428"/>
    </location>
</feature>
<evidence type="ECO:0000313" key="10">
    <source>
        <dbReference type="EMBL" id="TDU84054.1"/>
    </source>
</evidence>
<feature type="transmembrane region" description="Helical" evidence="7">
    <location>
        <begin position="314"/>
        <end position="340"/>
    </location>
</feature>
<dbReference type="OrthoDB" id="9780560at2"/>
<dbReference type="Pfam" id="PF02687">
    <property type="entry name" value="FtsX"/>
    <property type="match status" value="2"/>
</dbReference>
<feature type="domain" description="ABC3 transporter permease C-terminal" evidence="8">
    <location>
        <begin position="719"/>
        <end position="835"/>
    </location>
</feature>
<dbReference type="AlphaFoldDB" id="A0A4R7SXN8"/>
<evidence type="ECO:0000256" key="4">
    <source>
        <dbReference type="ARBA" id="ARBA00022989"/>
    </source>
</evidence>
<feature type="domain" description="MacB-like periplasmic core" evidence="9">
    <location>
        <begin position="17"/>
        <end position="236"/>
    </location>
</feature>
<name>A0A4R7SXN8_9ACTN</name>
<dbReference type="Proteomes" id="UP000295151">
    <property type="component" value="Unassembled WGS sequence"/>
</dbReference>
<proteinExistence type="inferred from homology"/>
<organism evidence="10 11">
    <name type="scientific">Kribbella voronezhensis</name>
    <dbReference type="NCBI Taxonomy" id="2512212"/>
    <lineage>
        <taxon>Bacteria</taxon>
        <taxon>Bacillati</taxon>
        <taxon>Actinomycetota</taxon>
        <taxon>Actinomycetes</taxon>
        <taxon>Propionibacteriales</taxon>
        <taxon>Kribbellaceae</taxon>
        <taxon>Kribbella</taxon>
    </lineage>
</organism>
<comment type="caution">
    <text evidence="10">The sequence shown here is derived from an EMBL/GenBank/DDBJ whole genome shotgun (WGS) entry which is preliminary data.</text>
</comment>
<evidence type="ECO:0000259" key="9">
    <source>
        <dbReference type="Pfam" id="PF12704"/>
    </source>
</evidence>
<evidence type="ECO:0000259" key="8">
    <source>
        <dbReference type="Pfam" id="PF02687"/>
    </source>
</evidence>
<keyword evidence="4 7" id="KW-1133">Transmembrane helix</keyword>
<dbReference type="InterPro" id="IPR050250">
    <property type="entry name" value="Macrolide_Exporter_MacB"/>
</dbReference>
<feature type="transmembrane region" description="Helical" evidence="7">
    <location>
        <begin position="434"/>
        <end position="458"/>
    </location>
</feature>
<feature type="transmembrane region" description="Helical" evidence="7">
    <location>
        <begin position="360"/>
        <end position="381"/>
    </location>
</feature>
<evidence type="ECO:0000256" key="7">
    <source>
        <dbReference type="SAM" id="Phobius"/>
    </source>
</evidence>
<dbReference type="InterPro" id="IPR003838">
    <property type="entry name" value="ABC3_permease_C"/>
</dbReference>
<comment type="similarity">
    <text evidence="6">Belongs to the ABC-4 integral membrane protein family.</text>
</comment>
<feature type="transmembrane region" description="Helical" evidence="7">
    <location>
        <begin position="490"/>
        <end position="512"/>
    </location>
</feature>
<dbReference type="Pfam" id="PF12704">
    <property type="entry name" value="MacB_PCD"/>
    <property type="match status" value="2"/>
</dbReference>
<feature type="transmembrane region" description="Helical" evidence="7">
    <location>
        <begin position="806"/>
        <end position="826"/>
    </location>
</feature>
<keyword evidence="11" id="KW-1185">Reference proteome</keyword>